<feature type="domain" description="VOC" evidence="1">
    <location>
        <begin position="31"/>
        <end position="156"/>
    </location>
</feature>
<organism evidence="2 3">
    <name type="scientific">Opitutus terrae (strain DSM 11246 / JCM 15787 / PB90-1)</name>
    <dbReference type="NCBI Taxonomy" id="452637"/>
    <lineage>
        <taxon>Bacteria</taxon>
        <taxon>Pseudomonadati</taxon>
        <taxon>Verrucomicrobiota</taxon>
        <taxon>Opitutia</taxon>
        <taxon>Opitutales</taxon>
        <taxon>Opitutaceae</taxon>
        <taxon>Opitutus</taxon>
    </lineage>
</organism>
<dbReference type="Gene3D" id="3.10.180.10">
    <property type="entry name" value="2,3-Dihydroxybiphenyl 1,2-Dioxygenase, domain 1"/>
    <property type="match status" value="1"/>
</dbReference>
<dbReference type="CDD" id="cd07263">
    <property type="entry name" value="VOC_like"/>
    <property type="match status" value="1"/>
</dbReference>
<keyword evidence="2" id="KW-0223">Dioxygenase</keyword>
<dbReference type="PANTHER" id="PTHR36437:SF2">
    <property type="entry name" value="GLYOXALASE_BLEOMYCIN RESISTANCE PROTEIN_DIOXYGENASE"/>
    <property type="match status" value="1"/>
</dbReference>
<evidence type="ECO:0000313" key="3">
    <source>
        <dbReference type="Proteomes" id="UP000007013"/>
    </source>
</evidence>
<dbReference type="InterPro" id="IPR037523">
    <property type="entry name" value="VOC_core"/>
</dbReference>
<keyword evidence="2" id="KW-0560">Oxidoreductase</keyword>
<dbReference type="Pfam" id="PF00903">
    <property type="entry name" value="Glyoxalase"/>
    <property type="match status" value="1"/>
</dbReference>
<dbReference type="HOGENOM" id="CLU_046006_10_1_0"/>
<protein>
    <submittedName>
        <fullName evidence="2">Glyoxalase/bleomycin resistance protein/dioxygenase</fullName>
    </submittedName>
</protein>
<dbReference type="KEGG" id="ote:Oter_1997"/>
<dbReference type="Proteomes" id="UP000007013">
    <property type="component" value="Chromosome"/>
</dbReference>
<evidence type="ECO:0000313" key="2">
    <source>
        <dbReference type="EMBL" id="ACB75280.1"/>
    </source>
</evidence>
<accession>B1ZYP4</accession>
<dbReference type="GO" id="GO:0051213">
    <property type="term" value="F:dioxygenase activity"/>
    <property type="evidence" value="ECO:0007669"/>
    <property type="project" value="UniProtKB-KW"/>
</dbReference>
<dbReference type="AlphaFoldDB" id="B1ZYP4"/>
<dbReference type="PROSITE" id="PS51819">
    <property type="entry name" value="VOC"/>
    <property type="match status" value="1"/>
</dbReference>
<reference evidence="2 3" key="1">
    <citation type="journal article" date="2011" name="J. Bacteriol.">
        <title>Genome sequence of the verrucomicrobium Opitutus terrae PB90-1, an abundant inhabitant of rice paddy soil ecosystems.</title>
        <authorList>
            <person name="van Passel M.W."/>
            <person name="Kant R."/>
            <person name="Palva A."/>
            <person name="Copeland A."/>
            <person name="Lucas S."/>
            <person name="Lapidus A."/>
            <person name="Glavina del Rio T."/>
            <person name="Pitluck S."/>
            <person name="Goltsman E."/>
            <person name="Clum A."/>
            <person name="Sun H."/>
            <person name="Schmutz J."/>
            <person name="Larimer F.W."/>
            <person name="Land M.L."/>
            <person name="Hauser L."/>
            <person name="Kyrpides N."/>
            <person name="Mikhailova N."/>
            <person name="Richardson P.P."/>
            <person name="Janssen P.H."/>
            <person name="de Vos W.M."/>
            <person name="Smidt H."/>
        </authorList>
    </citation>
    <scope>NUCLEOTIDE SEQUENCE [LARGE SCALE GENOMIC DNA]</scope>
    <source>
        <strain evidence="3">DSM 11246 / JCM 15787 / PB90-1</strain>
    </source>
</reference>
<dbReference type="EMBL" id="CP001032">
    <property type="protein sequence ID" value="ACB75280.1"/>
    <property type="molecule type" value="Genomic_DNA"/>
</dbReference>
<dbReference type="SUPFAM" id="SSF54593">
    <property type="entry name" value="Glyoxalase/Bleomycin resistance protein/Dihydroxybiphenyl dioxygenase"/>
    <property type="match status" value="1"/>
</dbReference>
<sequence length="170" mass="18813">MVGRPRSVSFIRGLSSGRGCFALASTGMKQSIGLVSLLVRDYDEALDFFVGRLGFAKVEDRWIETQSKRWVVVEPRGGGGCRLLLARATTPEQQARVGDQAGGRVWLFLHTDDFRRDYEDFLARGVAFVRAPREEAYGTVAVFEDLYGNRWDLLQPREPASECAAGPGPG</sequence>
<gene>
    <name evidence="2" type="ordered locus">Oter_1997</name>
</gene>
<dbReference type="InterPro" id="IPR004360">
    <property type="entry name" value="Glyas_Fos-R_dOase_dom"/>
</dbReference>
<dbReference type="STRING" id="452637.Oter_1997"/>
<proteinExistence type="predicted"/>
<evidence type="ECO:0000259" key="1">
    <source>
        <dbReference type="PROSITE" id="PS51819"/>
    </source>
</evidence>
<keyword evidence="3" id="KW-1185">Reference proteome</keyword>
<dbReference type="eggNOG" id="COG0346">
    <property type="taxonomic scope" value="Bacteria"/>
</dbReference>
<dbReference type="InterPro" id="IPR029068">
    <property type="entry name" value="Glyas_Bleomycin-R_OHBP_Dase"/>
</dbReference>
<dbReference type="PANTHER" id="PTHR36437">
    <property type="entry name" value="GLYOXALASE/BLEOMYCIN RESISTANCE PROTEIN/DIOXYGENASE"/>
    <property type="match status" value="1"/>
</dbReference>
<name>B1ZYP4_OPITP</name>